<dbReference type="GO" id="GO:0000981">
    <property type="term" value="F:DNA-binding transcription factor activity, RNA polymerase II-specific"/>
    <property type="evidence" value="ECO:0007669"/>
    <property type="project" value="InterPro"/>
</dbReference>
<organism evidence="14 15">
    <name type="scientific">Lupinus albus</name>
    <name type="common">White lupine</name>
    <name type="synonym">Lupinus termis</name>
    <dbReference type="NCBI Taxonomy" id="3870"/>
    <lineage>
        <taxon>Eukaryota</taxon>
        <taxon>Viridiplantae</taxon>
        <taxon>Streptophyta</taxon>
        <taxon>Embryophyta</taxon>
        <taxon>Tracheophyta</taxon>
        <taxon>Spermatophyta</taxon>
        <taxon>Magnoliopsida</taxon>
        <taxon>eudicotyledons</taxon>
        <taxon>Gunneridae</taxon>
        <taxon>Pentapetalae</taxon>
        <taxon>rosids</taxon>
        <taxon>fabids</taxon>
        <taxon>Fabales</taxon>
        <taxon>Fabaceae</taxon>
        <taxon>Papilionoideae</taxon>
        <taxon>50 kb inversion clade</taxon>
        <taxon>genistoids sensu lato</taxon>
        <taxon>core genistoids</taxon>
        <taxon>Genisteae</taxon>
        <taxon>Lupinus</taxon>
    </lineage>
</organism>
<dbReference type="SMART" id="SM00389">
    <property type="entry name" value="HOX"/>
    <property type="match status" value="1"/>
</dbReference>
<dbReference type="GO" id="GO:0008289">
    <property type="term" value="F:lipid binding"/>
    <property type="evidence" value="ECO:0007669"/>
    <property type="project" value="InterPro"/>
</dbReference>
<dbReference type="SMART" id="SM00234">
    <property type="entry name" value="START"/>
    <property type="match status" value="1"/>
</dbReference>
<dbReference type="FunFam" id="3.30.530.20:FF:000026">
    <property type="entry name" value="Homeobox-leucine zipper protein GLABRA 2"/>
    <property type="match status" value="1"/>
</dbReference>
<dbReference type="SUPFAM" id="SSF46689">
    <property type="entry name" value="Homeodomain-like"/>
    <property type="match status" value="1"/>
</dbReference>
<evidence type="ECO:0000313" key="15">
    <source>
        <dbReference type="Proteomes" id="UP000447434"/>
    </source>
</evidence>
<dbReference type="InterPro" id="IPR000047">
    <property type="entry name" value="HTH_motif"/>
</dbReference>
<dbReference type="Pfam" id="PF01852">
    <property type="entry name" value="START"/>
    <property type="match status" value="1"/>
</dbReference>
<keyword evidence="3" id="KW-0805">Transcription regulation</keyword>
<dbReference type="Pfam" id="PF25797">
    <property type="entry name" value="PDF2_C"/>
    <property type="match status" value="1"/>
</dbReference>
<reference evidence="15" key="1">
    <citation type="journal article" date="2020" name="Nat. Commun.">
        <title>Genome sequence of the cluster root forming white lupin.</title>
        <authorList>
            <person name="Hufnagel B."/>
            <person name="Marques A."/>
            <person name="Soriano A."/>
            <person name="Marques L."/>
            <person name="Divol F."/>
            <person name="Doumas P."/>
            <person name="Sallet E."/>
            <person name="Mancinotti D."/>
            <person name="Carrere S."/>
            <person name="Marande W."/>
            <person name="Arribat S."/>
            <person name="Keller J."/>
            <person name="Huneau C."/>
            <person name="Blein T."/>
            <person name="Aime D."/>
            <person name="Laguerre M."/>
            <person name="Taylor J."/>
            <person name="Schubert V."/>
            <person name="Nelson M."/>
            <person name="Geu-Flores F."/>
            <person name="Crespi M."/>
            <person name="Gallardo-Guerrero K."/>
            <person name="Delaux P.-M."/>
            <person name="Salse J."/>
            <person name="Berges H."/>
            <person name="Guyot R."/>
            <person name="Gouzy J."/>
            <person name="Peret B."/>
        </authorList>
    </citation>
    <scope>NUCLEOTIDE SEQUENCE [LARGE SCALE GENOMIC DNA]</scope>
    <source>
        <strain evidence="15">cv. Amiga</strain>
    </source>
</reference>
<dbReference type="PRINTS" id="PR00031">
    <property type="entry name" value="HTHREPRESSR"/>
</dbReference>
<dbReference type="InterPro" id="IPR001356">
    <property type="entry name" value="HD"/>
</dbReference>
<dbReference type="PANTHER" id="PTHR45654">
    <property type="entry name" value="HOMEOBOX-LEUCINE ZIPPER PROTEIN MERISTEM L1"/>
    <property type="match status" value="1"/>
</dbReference>
<evidence type="ECO:0000256" key="9">
    <source>
        <dbReference type="PROSITE-ProRule" id="PRU00108"/>
    </source>
</evidence>
<evidence type="ECO:0000256" key="4">
    <source>
        <dbReference type="ARBA" id="ARBA00023054"/>
    </source>
</evidence>
<dbReference type="GO" id="GO:0030154">
    <property type="term" value="P:cell differentiation"/>
    <property type="evidence" value="ECO:0007669"/>
    <property type="project" value="UniProtKB-ARBA"/>
</dbReference>
<feature type="region of interest" description="Disordered" evidence="11">
    <location>
        <begin position="1"/>
        <end position="31"/>
    </location>
</feature>
<evidence type="ECO:0000313" key="14">
    <source>
        <dbReference type="EMBL" id="KAE9597467.1"/>
    </source>
</evidence>
<evidence type="ECO:0000256" key="7">
    <source>
        <dbReference type="ARBA" id="ARBA00023163"/>
    </source>
</evidence>
<dbReference type="InterPro" id="IPR042160">
    <property type="entry name" value="HD-Zip_IV"/>
</dbReference>
<keyword evidence="15" id="KW-1185">Reference proteome</keyword>
<dbReference type="PANTHER" id="PTHR45654:SF1">
    <property type="entry name" value="HOMEOBOX-LEUCINE ZIPPER PROTEIN HDG11"/>
    <property type="match status" value="1"/>
</dbReference>
<accession>A0A6A4PDA6</accession>
<evidence type="ECO:0000256" key="3">
    <source>
        <dbReference type="ARBA" id="ARBA00023015"/>
    </source>
</evidence>
<keyword evidence="4" id="KW-0175">Coiled coil</keyword>
<feature type="domain" description="Homeobox" evidence="12">
    <location>
        <begin position="30"/>
        <end position="90"/>
    </location>
</feature>
<protein>
    <submittedName>
        <fullName evidence="14">Putative transcription factor &amp; lipid binding HD-SAD family</fullName>
    </submittedName>
</protein>
<keyword evidence="5 9" id="KW-0238">DNA-binding</keyword>
<evidence type="ECO:0000259" key="13">
    <source>
        <dbReference type="PROSITE" id="PS50848"/>
    </source>
</evidence>
<feature type="DNA-binding region" description="Homeobox" evidence="9">
    <location>
        <begin position="32"/>
        <end position="91"/>
    </location>
</feature>
<dbReference type="InterPro" id="IPR009057">
    <property type="entry name" value="Homeodomain-like_sf"/>
</dbReference>
<evidence type="ECO:0000256" key="6">
    <source>
        <dbReference type="ARBA" id="ARBA00023155"/>
    </source>
</evidence>
<dbReference type="Gene3D" id="3.30.530.20">
    <property type="match status" value="1"/>
</dbReference>
<dbReference type="InterPro" id="IPR057993">
    <property type="entry name" value="HD-Zip_IV_C"/>
</dbReference>
<dbReference type="PROSITE" id="PS00027">
    <property type="entry name" value="HOMEOBOX_1"/>
    <property type="match status" value="1"/>
</dbReference>
<dbReference type="InterPro" id="IPR023393">
    <property type="entry name" value="START-like_dom_sf"/>
</dbReference>
<comment type="subcellular location">
    <subcellularLocation>
        <location evidence="1 9 10">Nucleus</location>
    </subcellularLocation>
</comment>
<sequence length="622" mass="69953">MEYASSVGGKSGSYSPAGPDNHNHNGSNIQRRNRRYLRHTSEQIQRLESLFNECPHPDEKQRAQLSRELGLAPTQIKFWFQNRRTQMKVQHERKDNSTLRAENDKIRYENIAIKEALKNCICPNCGPPLLNEQNYFDDQKMRLENLHLKEELDRVSSIASKYIGRPISQLPSIPPIHISPLDLSMGSNFGTQGLLGVGARVGAGVGSSLNLDLLQGTTSNSMPMLPYQPGSISEMDKSLMSTISTNAFEEFLRLFDTNEPLWVKSIINGKEFLNLETYERMFPKENTRLKSPNVSVESSRDSAVVMMSSSRLAEMFVDANKWKELFATIVSTARTIEVISSGIMGGNNGSLQLMYEELQVLSPYVSTREFYFLRYSRQIDQGTWAIVDVSYDFPQNQFSMQLRSHRFPSGCLIQDLPNGQSKVTWIEHVEVEDKTPPHRFFKNIIYSGLAFGAERWLATLQRICERIACLMVTSNSTHDVGGVITSSEGKRSMMILSQKMVTNFCANVGTSNGQKWTTVSGLDEVVFRVTVHKSTNPGQSNGAVLSAATTIRLPIPPNIVFSFFKDGRNRPKVVTYSRYWDVLANGVPMQEVAHIPCGSHPSNCISILQVRISLYNVPVELL</sequence>
<gene>
    <name evidence="14" type="ORF">Lalb_Chr16g0386831</name>
</gene>
<evidence type="ECO:0000256" key="2">
    <source>
        <dbReference type="ARBA" id="ARBA00006789"/>
    </source>
</evidence>
<feature type="domain" description="START" evidence="13">
    <location>
        <begin position="233"/>
        <end position="469"/>
    </location>
</feature>
<dbReference type="EMBL" id="WOCE01000016">
    <property type="protein sequence ID" value="KAE9597467.1"/>
    <property type="molecule type" value="Genomic_DNA"/>
</dbReference>
<evidence type="ECO:0000256" key="1">
    <source>
        <dbReference type="ARBA" id="ARBA00004123"/>
    </source>
</evidence>
<proteinExistence type="inferred from homology"/>
<name>A0A6A4PDA6_LUPAL</name>
<dbReference type="PROSITE" id="PS50848">
    <property type="entry name" value="START"/>
    <property type="match status" value="1"/>
</dbReference>
<evidence type="ECO:0000256" key="10">
    <source>
        <dbReference type="RuleBase" id="RU000682"/>
    </source>
</evidence>
<dbReference type="InterPro" id="IPR017970">
    <property type="entry name" value="Homeobox_CS"/>
</dbReference>
<evidence type="ECO:0000256" key="11">
    <source>
        <dbReference type="SAM" id="MobiDB-lite"/>
    </source>
</evidence>
<dbReference type="OrthoDB" id="6159439at2759"/>
<dbReference type="SUPFAM" id="SSF55961">
    <property type="entry name" value="Bet v1-like"/>
    <property type="match status" value="2"/>
</dbReference>
<dbReference type="FunFam" id="1.10.10.60:FF:000229">
    <property type="entry name" value="Homeobox-leucine zipper protein HDG1"/>
    <property type="match status" value="1"/>
</dbReference>
<dbReference type="GO" id="GO:0005634">
    <property type="term" value="C:nucleus"/>
    <property type="evidence" value="ECO:0007669"/>
    <property type="project" value="UniProtKB-SubCell"/>
</dbReference>
<dbReference type="Proteomes" id="UP000447434">
    <property type="component" value="Chromosome 16"/>
</dbReference>
<dbReference type="PROSITE" id="PS50071">
    <property type="entry name" value="HOMEOBOX_2"/>
    <property type="match status" value="1"/>
</dbReference>
<dbReference type="Pfam" id="PF00046">
    <property type="entry name" value="Homeodomain"/>
    <property type="match status" value="1"/>
</dbReference>
<keyword evidence="8 9" id="KW-0539">Nucleus</keyword>
<dbReference type="CDD" id="cd00086">
    <property type="entry name" value="homeodomain"/>
    <property type="match status" value="1"/>
</dbReference>
<keyword evidence="7" id="KW-0804">Transcription</keyword>
<dbReference type="Gene3D" id="1.10.10.60">
    <property type="entry name" value="Homeodomain-like"/>
    <property type="match status" value="1"/>
</dbReference>
<evidence type="ECO:0000256" key="5">
    <source>
        <dbReference type="ARBA" id="ARBA00023125"/>
    </source>
</evidence>
<dbReference type="CDD" id="cd08875">
    <property type="entry name" value="START_ArGLABRA2_like"/>
    <property type="match status" value="1"/>
</dbReference>
<comment type="caution">
    <text evidence="14">The sequence shown here is derived from an EMBL/GenBank/DDBJ whole genome shotgun (WGS) entry which is preliminary data.</text>
</comment>
<keyword evidence="6 9" id="KW-0371">Homeobox</keyword>
<dbReference type="InterPro" id="IPR002913">
    <property type="entry name" value="START_lipid-bd_dom"/>
</dbReference>
<evidence type="ECO:0000256" key="8">
    <source>
        <dbReference type="ARBA" id="ARBA00023242"/>
    </source>
</evidence>
<dbReference type="GO" id="GO:0003677">
    <property type="term" value="F:DNA binding"/>
    <property type="evidence" value="ECO:0007669"/>
    <property type="project" value="UniProtKB-UniRule"/>
</dbReference>
<comment type="similarity">
    <text evidence="2">Belongs to the HD-ZIP homeobox family. Class IV subfamily.</text>
</comment>
<evidence type="ECO:0000259" key="12">
    <source>
        <dbReference type="PROSITE" id="PS50071"/>
    </source>
</evidence>
<dbReference type="AlphaFoldDB" id="A0A6A4PDA6"/>